<comment type="function">
    <text evidence="11">Probably plays a role in ribosome assembly or function. May be involved in resolution of branched DNA intermediates that result from template switching in postreplication gaps. Binds DNA and has ATPase activity.</text>
</comment>
<dbReference type="PROSITE" id="PS00211">
    <property type="entry name" value="ABC_TRANSPORTER_1"/>
    <property type="match status" value="1"/>
</dbReference>
<accession>A0A1A6C2I1</accession>
<dbReference type="GO" id="GO:0016887">
    <property type="term" value="F:ATP hydrolysis activity"/>
    <property type="evidence" value="ECO:0007669"/>
    <property type="project" value="UniProtKB-UniRule"/>
</dbReference>
<evidence type="ECO:0000256" key="6">
    <source>
        <dbReference type="ARBA" id="ARBA00022840"/>
    </source>
</evidence>
<dbReference type="InterPro" id="IPR003439">
    <property type="entry name" value="ABC_transporter-like_ATP-bd"/>
</dbReference>
<dbReference type="SMART" id="SM00382">
    <property type="entry name" value="AAA"/>
    <property type="match status" value="2"/>
</dbReference>
<evidence type="ECO:0000256" key="5">
    <source>
        <dbReference type="ARBA" id="ARBA00022801"/>
    </source>
</evidence>
<dbReference type="InterPro" id="IPR051309">
    <property type="entry name" value="ABCF_ATPase"/>
</dbReference>
<evidence type="ECO:0000256" key="2">
    <source>
        <dbReference type="ARBA" id="ARBA00022737"/>
    </source>
</evidence>
<dbReference type="EMBL" id="JQSG02000006">
    <property type="protein sequence ID" value="OBS08759.1"/>
    <property type="molecule type" value="Genomic_DNA"/>
</dbReference>
<dbReference type="GO" id="GO:0043022">
    <property type="term" value="F:ribosome binding"/>
    <property type="evidence" value="ECO:0007669"/>
    <property type="project" value="UniProtKB-UniRule"/>
</dbReference>
<dbReference type="AlphaFoldDB" id="A0A1A6C2I1"/>
<keyword evidence="4 11" id="KW-0227">DNA damage</keyword>
<evidence type="ECO:0000256" key="7">
    <source>
        <dbReference type="ARBA" id="ARBA00023125"/>
    </source>
</evidence>
<evidence type="ECO:0000256" key="4">
    <source>
        <dbReference type="ARBA" id="ARBA00022763"/>
    </source>
</evidence>
<keyword evidence="5 11" id="KW-0378">Hydrolase</keyword>
<dbReference type="Gene3D" id="3.40.50.300">
    <property type="entry name" value="P-loop containing nucleotide triphosphate hydrolases"/>
    <property type="match status" value="2"/>
</dbReference>
<dbReference type="GO" id="GO:0006281">
    <property type="term" value="P:DNA repair"/>
    <property type="evidence" value="ECO:0007669"/>
    <property type="project" value="UniProtKB-KW"/>
</dbReference>
<evidence type="ECO:0000256" key="3">
    <source>
        <dbReference type="ARBA" id="ARBA00022741"/>
    </source>
</evidence>
<comment type="subcellular location">
    <subcellularLocation>
        <location evidence="11">Cytoplasm</location>
    </subcellularLocation>
    <text evidence="11">Associates with ribosomes.</text>
</comment>
<organism evidence="14 15">
    <name type="scientific">Acidihalobacter prosperus</name>
    <dbReference type="NCBI Taxonomy" id="160660"/>
    <lineage>
        <taxon>Bacteria</taxon>
        <taxon>Pseudomonadati</taxon>
        <taxon>Pseudomonadota</taxon>
        <taxon>Gammaproteobacteria</taxon>
        <taxon>Chromatiales</taxon>
        <taxon>Ectothiorhodospiraceae</taxon>
        <taxon>Acidihalobacter</taxon>
    </lineage>
</organism>
<dbReference type="Proteomes" id="UP000029273">
    <property type="component" value="Unassembled WGS sequence"/>
</dbReference>
<gene>
    <name evidence="11" type="primary">uup</name>
    <name evidence="14" type="ORF">Thpro_023009</name>
</gene>
<dbReference type="InterPro" id="IPR003593">
    <property type="entry name" value="AAA+_ATPase"/>
</dbReference>
<keyword evidence="1 11" id="KW-0963">Cytoplasm</keyword>
<protein>
    <recommendedName>
        <fullName evidence="11">ATP-binding protein Uup</fullName>
        <ecNumber evidence="11">3.6.1.-</ecNumber>
    </recommendedName>
</protein>
<evidence type="ECO:0000259" key="13">
    <source>
        <dbReference type="PROSITE" id="PS50893"/>
    </source>
</evidence>
<evidence type="ECO:0000256" key="8">
    <source>
        <dbReference type="ARBA" id="ARBA00023204"/>
    </source>
</evidence>
<evidence type="ECO:0000256" key="12">
    <source>
        <dbReference type="SAM" id="MobiDB-lite"/>
    </source>
</evidence>
<feature type="binding site" evidence="11">
    <location>
        <begin position="352"/>
        <end position="359"/>
    </location>
    <ligand>
        <name>ATP</name>
        <dbReference type="ChEBI" id="CHEBI:30616"/>
        <label>2</label>
    </ligand>
</feature>
<dbReference type="GO" id="GO:0005737">
    <property type="term" value="C:cytoplasm"/>
    <property type="evidence" value="ECO:0007669"/>
    <property type="project" value="UniProtKB-SubCell"/>
</dbReference>
<comment type="similarity">
    <text evidence="10 11">Belongs to the ABC transporter superfamily. ABCF family. Uup subfamily.</text>
</comment>
<feature type="domain" description="ABC transporter" evidence="13">
    <location>
        <begin position="4"/>
        <end position="253"/>
    </location>
</feature>
<dbReference type="FunFam" id="3.40.50.300:FF:000309">
    <property type="entry name" value="ABC transporter ATP-binding protein"/>
    <property type="match status" value="1"/>
</dbReference>
<dbReference type="Pfam" id="PF12848">
    <property type="entry name" value="ABC_tran_Xtn"/>
    <property type="match status" value="1"/>
</dbReference>
<dbReference type="Gene3D" id="1.10.287.380">
    <property type="entry name" value="Valyl-tRNA synthetase, C-terminal domain"/>
    <property type="match status" value="1"/>
</dbReference>
<dbReference type="InterPro" id="IPR017871">
    <property type="entry name" value="ABC_transporter-like_CS"/>
</dbReference>
<keyword evidence="3 11" id="KW-0547">Nucleotide-binding</keyword>
<comment type="caution">
    <text evidence="14">The sequence shown here is derived from an EMBL/GenBank/DDBJ whole genome shotgun (WGS) entry which is preliminary data.</text>
</comment>
<dbReference type="PANTHER" id="PTHR42855">
    <property type="entry name" value="ABC TRANSPORTER ATP-BINDING SUBUNIT"/>
    <property type="match status" value="1"/>
</dbReference>
<dbReference type="Pfam" id="PF00005">
    <property type="entry name" value="ABC_tran"/>
    <property type="match status" value="2"/>
</dbReference>
<sequence length="630" mass="69104">MPLLTLRAVTLTLGGAPLLDRVDLGIDPQERLCLVGRNGAGKSTLMRLIAGELQADDGEIVRLGSLRVAYLGQEIPRDVRGSVYEVIADGLGELGALLAEYHRLSESLGNGAGEDDLTRLERVQHALEAQDGWNLGARVDAVVSRLDLPGEAAFEALSGGLKRRVLLGRALVTDPELLLLDEPTNHLDIEAIEWLEDFLRNFPGAVMLVTHDRAFADALATAVLDLDRGKLTRYACGYREYVRRKAEDLEVEAAQAAEFDRRLGIEEAWIRQGIKARRTRNEGRVRALKAMREEHRERRVRTGQARLAVDAGGTSGKLVAEAEGASIALGGRTIVRDLNLTLLRGDKLGIIGPNGAGKTTLLRLLTGALQPDAGHVRLGTQLSVAYFDQQREQLDPESTVVDAVGEGSTQVTVNGQSKHIMGYLQDFLFSPARARTPIRALSGGERNRLLLAKLFTRPANLLIMDEPTNDLDVETLELLEGLLVEYAGTLILVSHDRVFLDNVVTSTLAFEGDGRFVEYVGGYQDWLRQRPQTTVEPATVIRSGGTAARSAPAKPSRKLSYKDQKELDSLPEKIAALESEKASLETSLADPDIYRDAEAVRERRLRLERIEGELEVAFERWETLESAANA</sequence>
<evidence type="ECO:0000256" key="11">
    <source>
        <dbReference type="HAMAP-Rule" id="MF_00848"/>
    </source>
</evidence>
<keyword evidence="6 11" id="KW-0067">ATP-binding</keyword>
<evidence type="ECO:0000256" key="1">
    <source>
        <dbReference type="ARBA" id="ARBA00022490"/>
    </source>
</evidence>
<dbReference type="InterPro" id="IPR027417">
    <property type="entry name" value="P-loop_NTPase"/>
</dbReference>
<reference evidence="14 15" key="1">
    <citation type="journal article" date="2014" name="Genome Announc.">
        <title>Draft Genome Sequence of the Iron-Oxidizing, Acidophilic, and Halotolerant 'Thiobacillus prosperus' Type Strain DSM 5130.</title>
        <authorList>
            <person name="Ossandon F.J."/>
            <person name="Cardenas J.P."/>
            <person name="Corbett M."/>
            <person name="Quatrini R."/>
            <person name="Holmes D.S."/>
            <person name="Watkin E."/>
        </authorList>
    </citation>
    <scope>NUCLEOTIDE SEQUENCE [LARGE SCALE GENOMIC DNA]</scope>
    <source>
        <strain evidence="14 15">DSM 5130</strain>
    </source>
</reference>
<evidence type="ECO:0000313" key="15">
    <source>
        <dbReference type="Proteomes" id="UP000029273"/>
    </source>
</evidence>
<dbReference type="InterPro" id="IPR032524">
    <property type="entry name" value="ABC_tran_C"/>
</dbReference>
<evidence type="ECO:0000256" key="9">
    <source>
        <dbReference type="ARBA" id="ARBA00049360"/>
    </source>
</evidence>
<keyword evidence="7 11" id="KW-0238">DNA-binding</keyword>
<dbReference type="FunFam" id="3.40.50.300:FF:000011">
    <property type="entry name" value="Putative ABC transporter ATP-binding component"/>
    <property type="match status" value="1"/>
</dbReference>
<dbReference type="PROSITE" id="PS50893">
    <property type="entry name" value="ABC_TRANSPORTER_2"/>
    <property type="match status" value="2"/>
</dbReference>
<dbReference type="OrthoDB" id="9808609at2"/>
<evidence type="ECO:0000256" key="10">
    <source>
        <dbReference type="ARBA" id="ARBA00061478"/>
    </source>
</evidence>
<feature type="binding site" evidence="11">
    <location>
        <begin position="36"/>
        <end position="43"/>
    </location>
    <ligand>
        <name>ATP</name>
        <dbReference type="ChEBI" id="CHEBI:30616"/>
        <label>1</label>
    </ligand>
</feature>
<feature type="region of interest" description="Disordered" evidence="12">
    <location>
        <begin position="543"/>
        <end position="565"/>
    </location>
</feature>
<proteinExistence type="inferred from homology"/>
<dbReference type="CDD" id="cd03221">
    <property type="entry name" value="ABCF_EF-3"/>
    <property type="match status" value="2"/>
</dbReference>
<dbReference type="Pfam" id="PF16326">
    <property type="entry name" value="ABC_tran_CTD"/>
    <property type="match status" value="1"/>
</dbReference>
<dbReference type="RefSeq" id="WP_038091204.1">
    <property type="nucleotide sequence ID" value="NZ_JQSG02000006.1"/>
</dbReference>
<comment type="catalytic activity">
    <reaction evidence="9 11">
        <text>ATP + H2O = ADP + phosphate + H(+)</text>
        <dbReference type="Rhea" id="RHEA:13065"/>
        <dbReference type="ChEBI" id="CHEBI:15377"/>
        <dbReference type="ChEBI" id="CHEBI:15378"/>
        <dbReference type="ChEBI" id="CHEBI:30616"/>
        <dbReference type="ChEBI" id="CHEBI:43474"/>
        <dbReference type="ChEBI" id="CHEBI:456216"/>
    </reaction>
</comment>
<dbReference type="InterPro" id="IPR032781">
    <property type="entry name" value="ABC_tran_Xtn"/>
</dbReference>
<dbReference type="InterPro" id="IPR043686">
    <property type="entry name" value="Uup"/>
</dbReference>
<dbReference type="EC" id="3.6.1.-" evidence="11"/>
<keyword evidence="8 11" id="KW-0234">DNA repair</keyword>
<keyword evidence="15" id="KW-1185">Reference proteome</keyword>
<dbReference type="InterPro" id="IPR037118">
    <property type="entry name" value="Val-tRNA_synth_C_sf"/>
</dbReference>
<dbReference type="GO" id="GO:0003677">
    <property type="term" value="F:DNA binding"/>
    <property type="evidence" value="ECO:0007669"/>
    <property type="project" value="UniProtKB-UniRule"/>
</dbReference>
<keyword evidence="2 11" id="KW-0677">Repeat</keyword>
<dbReference type="PANTHER" id="PTHR42855:SF1">
    <property type="entry name" value="ABC TRANSPORTER DOMAIN-CONTAINING PROTEIN"/>
    <property type="match status" value="1"/>
</dbReference>
<dbReference type="GO" id="GO:0005524">
    <property type="term" value="F:ATP binding"/>
    <property type="evidence" value="ECO:0007669"/>
    <property type="project" value="UniProtKB-UniRule"/>
</dbReference>
<dbReference type="SUPFAM" id="SSF52540">
    <property type="entry name" value="P-loop containing nucleoside triphosphate hydrolases"/>
    <property type="match status" value="2"/>
</dbReference>
<feature type="domain" description="ABC transporter" evidence="13">
    <location>
        <begin position="320"/>
        <end position="538"/>
    </location>
</feature>
<name>A0A1A6C2I1_9GAMM</name>
<evidence type="ECO:0000313" key="14">
    <source>
        <dbReference type="EMBL" id="OBS08759.1"/>
    </source>
</evidence>
<dbReference type="HAMAP" id="MF_00848">
    <property type="entry name" value="Uup"/>
    <property type="match status" value="1"/>
</dbReference>
<dbReference type="STRING" id="160660.BJI67_05005"/>